<evidence type="ECO:0000256" key="9">
    <source>
        <dbReference type="SAM" id="Phobius"/>
    </source>
</evidence>
<dbReference type="EMBL" id="VBOY01000105">
    <property type="protein sequence ID" value="TMQ63622.1"/>
    <property type="molecule type" value="Genomic_DNA"/>
</dbReference>
<feature type="transmembrane region" description="Helical" evidence="9">
    <location>
        <begin position="335"/>
        <end position="356"/>
    </location>
</feature>
<comment type="subcellular location">
    <subcellularLocation>
        <location evidence="1">Endoplasmic reticulum membrane</location>
        <topology evidence="1">Multi-pass membrane protein</topology>
    </subcellularLocation>
</comment>
<keyword evidence="4" id="KW-0256">Endoplasmic reticulum</keyword>
<evidence type="ECO:0000256" key="6">
    <source>
        <dbReference type="ARBA" id="ARBA00023136"/>
    </source>
</evidence>
<evidence type="ECO:0000313" key="13">
    <source>
        <dbReference type="Proteomes" id="UP000316609"/>
    </source>
</evidence>
<protein>
    <recommendedName>
        <fullName evidence="8">Lipase maturation factor 2</fullName>
    </recommendedName>
</protein>
<keyword evidence="5 9" id="KW-1133">Transmembrane helix</keyword>
<dbReference type="Pfam" id="PF25179">
    <property type="entry name" value="LMF1_C"/>
    <property type="match status" value="1"/>
</dbReference>
<dbReference type="InterPro" id="IPR057434">
    <property type="entry name" value="LMF1/2_N"/>
</dbReference>
<proteinExistence type="inferred from homology"/>
<feature type="transmembrane region" description="Helical" evidence="9">
    <location>
        <begin position="140"/>
        <end position="165"/>
    </location>
</feature>
<dbReference type="Proteomes" id="UP000316609">
    <property type="component" value="Unassembled WGS sequence"/>
</dbReference>
<evidence type="ECO:0000259" key="11">
    <source>
        <dbReference type="Pfam" id="PF25179"/>
    </source>
</evidence>
<dbReference type="GO" id="GO:0015035">
    <property type="term" value="F:protein-disulfide reductase activity"/>
    <property type="evidence" value="ECO:0007669"/>
    <property type="project" value="InterPro"/>
</dbReference>
<feature type="transmembrane region" description="Helical" evidence="9">
    <location>
        <begin position="185"/>
        <end position="203"/>
    </location>
</feature>
<reference evidence="12 13" key="1">
    <citation type="journal article" date="2019" name="Nat. Microbiol.">
        <title>Mediterranean grassland soil C-N compound turnover is dependent on rainfall and depth, and is mediated by genomically divergent microorganisms.</title>
        <authorList>
            <person name="Diamond S."/>
            <person name="Andeer P.F."/>
            <person name="Li Z."/>
            <person name="Crits-Christoph A."/>
            <person name="Burstein D."/>
            <person name="Anantharaman K."/>
            <person name="Lane K.R."/>
            <person name="Thomas B.C."/>
            <person name="Pan C."/>
            <person name="Northen T.R."/>
            <person name="Banfield J.F."/>
        </authorList>
    </citation>
    <scope>NUCLEOTIDE SEQUENCE [LARGE SCALE GENOMIC DNA]</scope>
    <source>
        <strain evidence="12">WS_8</strain>
    </source>
</reference>
<organism evidence="12 13">
    <name type="scientific">Eiseniibacteriota bacterium</name>
    <dbReference type="NCBI Taxonomy" id="2212470"/>
    <lineage>
        <taxon>Bacteria</taxon>
        <taxon>Candidatus Eiseniibacteriota</taxon>
    </lineage>
</organism>
<evidence type="ECO:0000256" key="3">
    <source>
        <dbReference type="ARBA" id="ARBA00022692"/>
    </source>
</evidence>
<evidence type="ECO:0000313" key="12">
    <source>
        <dbReference type="EMBL" id="TMQ63622.1"/>
    </source>
</evidence>
<name>A0A538TJ20_UNCEI</name>
<evidence type="ECO:0000256" key="8">
    <source>
        <dbReference type="ARBA" id="ARBA00040643"/>
    </source>
</evidence>
<feature type="transmembrane region" description="Helical" evidence="9">
    <location>
        <begin position="368"/>
        <end position="397"/>
    </location>
</feature>
<evidence type="ECO:0000256" key="5">
    <source>
        <dbReference type="ARBA" id="ARBA00022989"/>
    </source>
</evidence>
<dbReference type="AlphaFoldDB" id="A0A538TJ20"/>
<keyword evidence="6 9" id="KW-0472">Membrane</keyword>
<accession>A0A538TJ20</accession>
<gene>
    <name evidence="12" type="ORF">E6K78_10430</name>
</gene>
<comment type="similarity">
    <text evidence="2">Belongs to the lipase maturation factor family.</text>
</comment>
<dbReference type="Pfam" id="PF06762">
    <property type="entry name" value="LMF1"/>
    <property type="match status" value="1"/>
</dbReference>
<evidence type="ECO:0000256" key="4">
    <source>
        <dbReference type="ARBA" id="ARBA00022824"/>
    </source>
</evidence>
<sequence length="618" mass="70273">MSAPSRPLLLWDGTCAFCRRWIERWRRATGDAVDYATYQEEASRFPERPRERFERAVQLVEPDGRWSEGAEAVFRSLAHGGRGGPLWLYRFLPGFAPTSRWCYRVAAGHRPSFDRLTCWIWGDHVVPPGNAFTTWLFFRLLAAIYAVAFLSLWVQILGLAGSHGILPARDTLQAIRQYAGAGRFWLLPTLCWISASDGFLVTLCGAGTVLAVLLAAGVAPLLTAALAWVVYLSLATVCRDFLWFQWDALLLEAGFLAIFLAPRRWWSHPRRDPPPPTAARGLMRWLLFRLMFSSGAVKLTSGDPTWHNLTALRYHYQTQPLPPWTAWFAHQLPPWFQTFSCAMLFAIEGIAPFFLFTPRRIRFAAAGAIAVLQVLISITGNYSFFNLLTLALCLLVLDDGVWPRAWRPSADSASVVPYRSSLGWILAAAVFLTSLVPTLDALHWPTDWLGPFNTTYRLASPFRVVDRYGLFAVMTTERPEIILEGSDDGRTWRTYEFRWKPGDPKRRPEFVAPHQPRLDWQMWFAALSDFRREPWFLSFCQRLLEGSKPVTALLAFDPFPKAPPRFLRAVVYDYRFTDAAERRRGGAWWRREPKGLYCPVLALEGGRLVAVTPLPSGP</sequence>
<feature type="transmembrane region" description="Helical" evidence="9">
    <location>
        <begin position="243"/>
        <end position="261"/>
    </location>
</feature>
<keyword evidence="3 9" id="KW-0812">Transmembrane</keyword>
<dbReference type="GO" id="GO:0051604">
    <property type="term" value="P:protein maturation"/>
    <property type="evidence" value="ECO:0007669"/>
    <property type="project" value="InterPro"/>
</dbReference>
<dbReference type="Pfam" id="PF04134">
    <property type="entry name" value="DCC1-like"/>
    <property type="match status" value="1"/>
</dbReference>
<evidence type="ECO:0000256" key="7">
    <source>
        <dbReference type="ARBA" id="ARBA00023180"/>
    </source>
</evidence>
<feature type="domain" description="Lipase maturation factor 1/2 N-terminal" evidence="10">
    <location>
        <begin position="243"/>
        <end position="401"/>
    </location>
</feature>
<comment type="caution">
    <text evidence="12">The sequence shown here is derived from an EMBL/GenBank/DDBJ whole genome shotgun (WGS) entry which is preliminary data.</text>
</comment>
<evidence type="ECO:0000256" key="1">
    <source>
        <dbReference type="ARBA" id="ARBA00004477"/>
    </source>
</evidence>
<dbReference type="InterPro" id="IPR009613">
    <property type="entry name" value="LMF"/>
</dbReference>
<evidence type="ECO:0000256" key="2">
    <source>
        <dbReference type="ARBA" id="ARBA00005512"/>
    </source>
</evidence>
<dbReference type="PANTHER" id="PTHR14463:SF5">
    <property type="entry name" value="LIPASE MATURATION FACTOR 2"/>
    <property type="match status" value="1"/>
</dbReference>
<feature type="domain" description="Lipase maturation factor 1/2 C-terminal" evidence="11">
    <location>
        <begin position="464"/>
        <end position="599"/>
    </location>
</feature>
<dbReference type="InterPro" id="IPR007263">
    <property type="entry name" value="DCC1-like"/>
</dbReference>
<feature type="transmembrane region" description="Helical" evidence="9">
    <location>
        <begin position="210"/>
        <end position="231"/>
    </location>
</feature>
<dbReference type="PANTHER" id="PTHR14463">
    <property type="entry name" value="LIPASE MATURATION FACTOR"/>
    <property type="match status" value="1"/>
</dbReference>
<evidence type="ECO:0000259" key="10">
    <source>
        <dbReference type="Pfam" id="PF06762"/>
    </source>
</evidence>
<keyword evidence="7" id="KW-0325">Glycoprotein</keyword>
<dbReference type="InterPro" id="IPR057433">
    <property type="entry name" value="LMF1/2_C"/>
</dbReference>